<evidence type="ECO:0000313" key="2">
    <source>
        <dbReference type="EMBL" id="TWT71666.1"/>
    </source>
</evidence>
<dbReference type="Proteomes" id="UP000317238">
    <property type="component" value="Unassembled WGS sequence"/>
</dbReference>
<keyword evidence="1" id="KW-1133">Transmembrane helix</keyword>
<accession>A0A5C5Y7L5</accession>
<keyword evidence="3" id="KW-1185">Reference proteome</keyword>
<dbReference type="AlphaFoldDB" id="A0A5C5Y7L5"/>
<keyword evidence="1" id="KW-0812">Transmembrane</keyword>
<dbReference type="RefSeq" id="WP_146439945.1">
    <property type="nucleotide sequence ID" value="NZ_SJPL01000001.1"/>
</dbReference>
<organism evidence="2 3">
    <name type="scientific">Crateriforma conspicua</name>
    <dbReference type="NCBI Taxonomy" id="2527996"/>
    <lineage>
        <taxon>Bacteria</taxon>
        <taxon>Pseudomonadati</taxon>
        <taxon>Planctomycetota</taxon>
        <taxon>Planctomycetia</taxon>
        <taxon>Planctomycetales</taxon>
        <taxon>Planctomycetaceae</taxon>
        <taxon>Crateriforma</taxon>
    </lineage>
</organism>
<proteinExistence type="predicted"/>
<protein>
    <submittedName>
        <fullName evidence="2">Uncharacterized protein</fullName>
    </submittedName>
</protein>
<name>A0A5C5Y7L5_9PLAN</name>
<feature type="transmembrane region" description="Helical" evidence="1">
    <location>
        <begin position="65"/>
        <end position="89"/>
    </location>
</feature>
<comment type="caution">
    <text evidence="2">The sequence shown here is derived from an EMBL/GenBank/DDBJ whole genome shotgun (WGS) entry which is preliminary data.</text>
</comment>
<evidence type="ECO:0000256" key="1">
    <source>
        <dbReference type="SAM" id="Phobius"/>
    </source>
</evidence>
<evidence type="ECO:0000313" key="3">
    <source>
        <dbReference type="Proteomes" id="UP000317238"/>
    </source>
</evidence>
<gene>
    <name evidence="2" type="ORF">Pan14r_39770</name>
</gene>
<reference evidence="2 3" key="1">
    <citation type="submission" date="2019-02" db="EMBL/GenBank/DDBJ databases">
        <title>Deep-cultivation of Planctomycetes and their phenomic and genomic characterization uncovers novel biology.</title>
        <authorList>
            <person name="Wiegand S."/>
            <person name="Jogler M."/>
            <person name="Boedeker C."/>
            <person name="Pinto D."/>
            <person name="Vollmers J."/>
            <person name="Rivas-Marin E."/>
            <person name="Kohn T."/>
            <person name="Peeters S.H."/>
            <person name="Heuer A."/>
            <person name="Rast P."/>
            <person name="Oberbeckmann S."/>
            <person name="Bunk B."/>
            <person name="Jeske O."/>
            <person name="Meyerdierks A."/>
            <person name="Storesund J.E."/>
            <person name="Kallscheuer N."/>
            <person name="Luecker S."/>
            <person name="Lage O.M."/>
            <person name="Pohl T."/>
            <person name="Merkel B.J."/>
            <person name="Hornburger P."/>
            <person name="Mueller R.-W."/>
            <person name="Bruemmer F."/>
            <person name="Labrenz M."/>
            <person name="Spormann A.M."/>
            <person name="Op Den Camp H."/>
            <person name="Overmann J."/>
            <person name="Amann R."/>
            <person name="Jetten M.S.M."/>
            <person name="Mascher T."/>
            <person name="Medema M.H."/>
            <person name="Devos D.P."/>
            <person name="Kaster A.-K."/>
            <person name="Ovreas L."/>
            <person name="Rohde M."/>
            <person name="Galperin M.Y."/>
            <person name="Jogler C."/>
        </authorList>
    </citation>
    <scope>NUCLEOTIDE SEQUENCE [LARGE SCALE GENOMIC DNA]</scope>
    <source>
        <strain evidence="2 3">Pan14r</strain>
    </source>
</reference>
<keyword evidence="1" id="KW-0472">Membrane</keyword>
<sequence length="92" mass="10514">MNDLDDPWDDDAVEGEEWGAEDWEDEFDYDEFDYDEFDYDEYVRANHGGTGPLESASWNTSVRPLWRYTTLAILGAVVLGILTSIWQAIGGD</sequence>
<dbReference type="EMBL" id="SJPL01000001">
    <property type="protein sequence ID" value="TWT71666.1"/>
    <property type="molecule type" value="Genomic_DNA"/>
</dbReference>